<dbReference type="eggNOG" id="ENOG502ZB82">
    <property type="taxonomic scope" value="Bacteria"/>
</dbReference>
<dbReference type="AlphaFoldDB" id="E2Q760"/>
<evidence type="ECO:0000313" key="2">
    <source>
        <dbReference type="EMBL" id="EFG05307.1"/>
    </source>
</evidence>
<dbReference type="Pfam" id="PF08012">
    <property type="entry name" value="DUF1702"/>
    <property type="match status" value="1"/>
</dbReference>
<feature type="region of interest" description="Disordered" evidence="1">
    <location>
        <begin position="1"/>
        <end position="23"/>
    </location>
</feature>
<sequence length="354" mass="38826">MPVRPRGPTMEWPLPDQAAPCRGQGETMPTALGSLRRLLMAPPLAEVGFSARGFGVPPTELTRRLEAIPQAVVCGFEWAIDTRGTWETERRTLLVEPELRGFVYEGATMALTIRDAMGPGRGRRAAELLRGPARQHVFLNYIGIGFAMARLPRVLWKKVLPDLTGSDYYPVMSWLAVDGYGFDLAYFHTRRWVNEQRVPDPYPWEGAPDYFPRAVDQGIGRALWFIHGADVSRVAPAVERFSTHRRADLWSGVGLAATFAGCCAPEQLRTLRDAAAGYGEHLAQGAVFAAKARDYAGTVPEHTHAATAALTGLTVEAAVRLADDSSVAGRESGSLPAYELWRQNIRSGILLDNS</sequence>
<accession>E2Q760</accession>
<dbReference type="STRING" id="1901.BB341_26605"/>
<keyword evidence="3" id="KW-1185">Reference proteome</keyword>
<dbReference type="EMBL" id="CM000913">
    <property type="protein sequence ID" value="EFG05307.1"/>
    <property type="molecule type" value="Genomic_DNA"/>
</dbReference>
<evidence type="ECO:0000256" key="1">
    <source>
        <dbReference type="SAM" id="MobiDB-lite"/>
    </source>
</evidence>
<evidence type="ECO:0000313" key="3">
    <source>
        <dbReference type="Proteomes" id="UP000002357"/>
    </source>
</evidence>
<reference evidence="2 3" key="1">
    <citation type="journal article" date="2010" name="Genome Biol. Evol.">
        <title>The sequence of a 1.8-mb bacterial linear plasmid reveals a rich evolutionary reservoir of secondary metabolic pathways.</title>
        <authorList>
            <person name="Medema M.H."/>
            <person name="Trefzer A."/>
            <person name="Kovalchuk A."/>
            <person name="van den Berg M."/>
            <person name="Mueller U."/>
            <person name="Heijne W."/>
            <person name="Wu L."/>
            <person name="Alam M.T."/>
            <person name="Ronning C.M."/>
            <person name="Nierman W.C."/>
            <person name="Bovenberg R.A.L."/>
            <person name="Breitling R."/>
            <person name="Takano E."/>
        </authorList>
    </citation>
    <scope>NUCLEOTIDE SEQUENCE [LARGE SCALE GENOMIC DNA]</scope>
    <source>
        <strain evidence="3">ATCC 27064 / DSM 738 / JCM 4710 / NBRC 13307 / NCIMB 12785 / NRRL 3585 / VKM Ac-602</strain>
    </source>
</reference>
<proteinExistence type="predicted"/>
<dbReference type="Proteomes" id="UP000002357">
    <property type="component" value="Chromosome"/>
</dbReference>
<organism evidence="2 3">
    <name type="scientific">Streptomyces clavuligerus</name>
    <dbReference type="NCBI Taxonomy" id="1901"/>
    <lineage>
        <taxon>Bacteria</taxon>
        <taxon>Bacillati</taxon>
        <taxon>Actinomycetota</taxon>
        <taxon>Actinomycetes</taxon>
        <taxon>Kitasatosporales</taxon>
        <taxon>Streptomycetaceae</taxon>
        <taxon>Streptomyces</taxon>
    </lineage>
</organism>
<protein>
    <submittedName>
        <fullName evidence="2">Putative enediyne biosynthesis protein</fullName>
    </submittedName>
</protein>
<name>E2Q760_STRCL</name>
<gene>
    <name evidence="2" type="primary">unbL</name>
    <name evidence="2" type="ORF">SCLAV_0231</name>
</gene>
<dbReference type="InterPro" id="IPR012964">
    <property type="entry name" value="DUF1702"/>
</dbReference>